<dbReference type="AlphaFoldDB" id="A0A1R4GCJ9"/>
<dbReference type="Gene3D" id="3.30.530.20">
    <property type="match status" value="1"/>
</dbReference>
<accession>A0A1R4GCJ9</accession>
<protein>
    <recommendedName>
        <fullName evidence="3">Aha1 domain protein</fullName>
    </recommendedName>
</protein>
<organism evidence="1 2">
    <name type="scientific">Agrococcus casei LMG 22410</name>
    <dbReference type="NCBI Taxonomy" id="1255656"/>
    <lineage>
        <taxon>Bacteria</taxon>
        <taxon>Bacillati</taxon>
        <taxon>Actinomycetota</taxon>
        <taxon>Actinomycetes</taxon>
        <taxon>Micrococcales</taxon>
        <taxon>Microbacteriaceae</taxon>
        <taxon>Agrococcus</taxon>
    </lineage>
</organism>
<dbReference type="InterPro" id="IPR023393">
    <property type="entry name" value="START-like_dom_sf"/>
</dbReference>
<name>A0A1R4GCJ9_9MICO</name>
<reference evidence="1 2" key="1">
    <citation type="submission" date="2017-02" db="EMBL/GenBank/DDBJ databases">
        <authorList>
            <person name="Peterson S.W."/>
        </authorList>
    </citation>
    <scope>NUCLEOTIDE SEQUENCE [LARGE SCALE GENOMIC DNA]</scope>
    <source>
        <strain evidence="1 2">LMG 22410</strain>
    </source>
</reference>
<keyword evidence="2" id="KW-1185">Reference proteome</keyword>
<dbReference type="EMBL" id="FUHU01000043">
    <property type="protein sequence ID" value="SJM65662.1"/>
    <property type="molecule type" value="Genomic_DNA"/>
</dbReference>
<dbReference type="RefSeq" id="WP_086992528.1">
    <property type="nucleotide sequence ID" value="NZ_FUHU01000043.1"/>
</dbReference>
<sequence length="167" mass="18303">MRSSIHITQAVEIEADVTAVWEAFQNTPHDWWGHPYSLLDGEGTLEFPTEAGAAVVERLGEATALWGVVSQCTPGSVYGWIGQMGMGAASHGEVVYSFEASETGTLVTVQHDFTLAWGDAVAMRESYDFGWADLNERLKRYVESGERYGFDDRNESPAFKFTPSAAG</sequence>
<dbReference type="GeneID" id="303173663"/>
<proteinExistence type="predicted"/>
<dbReference type="SUPFAM" id="SSF55961">
    <property type="entry name" value="Bet v1-like"/>
    <property type="match status" value="1"/>
</dbReference>
<dbReference type="Proteomes" id="UP000195787">
    <property type="component" value="Unassembled WGS sequence"/>
</dbReference>
<gene>
    <name evidence="1" type="ORF">CZ674_10635</name>
</gene>
<evidence type="ECO:0008006" key="3">
    <source>
        <dbReference type="Google" id="ProtNLM"/>
    </source>
</evidence>
<evidence type="ECO:0000313" key="1">
    <source>
        <dbReference type="EMBL" id="SJM65662.1"/>
    </source>
</evidence>
<dbReference type="OrthoDB" id="9815653at2"/>
<evidence type="ECO:0000313" key="2">
    <source>
        <dbReference type="Proteomes" id="UP000195787"/>
    </source>
</evidence>